<evidence type="ECO:0000313" key="2">
    <source>
        <dbReference type="Proteomes" id="UP000267027"/>
    </source>
</evidence>
<evidence type="ECO:0000313" key="3">
    <source>
        <dbReference type="WBParaSite" id="ACOC_0000392201-mRNA-1"/>
    </source>
</evidence>
<protein>
    <submittedName>
        <fullName evidence="3">Peptidase A1 domain-containing protein</fullName>
    </submittedName>
</protein>
<dbReference type="EMBL" id="UYYA01001588">
    <property type="protein sequence ID" value="VDM55508.1"/>
    <property type="molecule type" value="Genomic_DNA"/>
</dbReference>
<dbReference type="AlphaFoldDB" id="A0A0R3PHU5"/>
<reference evidence="3" key="1">
    <citation type="submission" date="2017-02" db="UniProtKB">
        <authorList>
            <consortium name="WormBaseParasite"/>
        </authorList>
    </citation>
    <scope>IDENTIFICATION</scope>
</reference>
<accession>A0A0R3PHU5</accession>
<organism evidence="3">
    <name type="scientific">Angiostrongylus costaricensis</name>
    <name type="common">Nematode worm</name>
    <dbReference type="NCBI Taxonomy" id="334426"/>
    <lineage>
        <taxon>Eukaryota</taxon>
        <taxon>Metazoa</taxon>
        <taxon>Ecdysozoa</taxon>
        <taxon>Nematoda</taxon>
        <taxon>Chromadorea</taxon>
        <taxon>Rhabditida</taxon>
        <taxon>Rhabditina</taxon>
        <taxon>Rhabditomorpha</taxon>
        <taxon>Strongyloidea</taxon>
        <taxon>Metastrongylidae</taxon>
        <taxon>Angiostrongylus</taxon>
    </lineage>
</organism>
<gene>
    <name evidence="1" type="ORF">ACOC_LOCUS3923</name>
</gene>
<dbReference type="Proteomes" id="UP000267027">
    <property type="component" value="Unassembled WGS sequence"/>
</dbReference>
<sequence length="80" mass="9164">MKYDVIGLAEIRRRYSFNAVYDTGAEVFLGTCDSRGVDGVGVRINTKWNNSRFDNLRRLRADIKLRRKKSRSVLNGLGEV</sequence>
<name>A0A0R3PHU5_ANGCS</name>
<reference evidence="1 2" key="2">
    <citation type="submission" date="2018-11" db="EMBL/GenBank/DDBJ databases">
        <authorList>
            <consortium name="Pathogen Informatics"/>
        </authorList>
    </citation>
    <scope>NUCLEOTIDE SEQUENCE [LARGE SCALE GENOMIC DNA]</scope>
    <source>
        <strain evidence="1 2">Costa Rica</strain>
    </source>
</reference>
<proteinExistence type="predicted"/>
<evidence type="ECO:0000313" key="1">
    <source>
        <dbReference type="EMBL" id="VDM55508.1"/>
    </source>
</evidence>
<keyword evidence="2" id="KW-1185">Reference proteome</keyword>
<dbReference type="WBParaSite" id="ACOC_0000392201-mRNA-1">
    <property type="protein sequence ID" value="ACOC_0000392201-mRNA-1"/>
    <property type="gene ID" value="ACOC_0000392201"/>
</dbReference>